<dbReference type="InterPro" id="IPR003593">
    <property type="entry name" value="AAA+_ATPase"/>
</dbReference>
<dbReference type="KEGG" id="ptf:PROFFT_A_05190"/>
<evidence type="ECO:0000313" key="10">
    <source>
        <dbReference type="Proteomes" id="UP000683585"/>
    </source>
</evidence>
<dbReference type="InterPro" id="IPR003439">
    <property type="entry name" value="ABC_transporter-like_ATP-bd"/>
</dbReference>
<keyword evidence="9" id="KW-0378">Hydrolase</keyword>
<reference evidence="9" key="1">
    <citation type="submission" date="2020-10" db="EMBL/GenBank/DDBJ databases">
        <authorList>
            <person name="Szabo G."/>
        </authorList>
    </citation>
    <scope>NUCLEOTIDE SEQUENCE</scope>
    <source>
        <strain evidence="9">PROFFT</strain>
    </source>
</reference>
<accession>A0A8E4F0U9</accession>
<proteinExistence type="predicted"/>
<evidence type="ECO:0000256" key="4">
    <source>
        <dbReference type="ARBA" id="ARBA00022741"/>
    </source>
</evidence>
<protein>
    <submittedName>
        <fullName evidence="9">Thiamine import ATP-binding protein ThiQ</fullName>
        <ecNumber evidence="9">3.6.3.-</ecNumber>
    </submittedName>
</protein>
<dbReference type="PANTHER" id="PTHR42781">
    <property type="entry name" value="SPERMIDINE/PUTRESCINE IMPORT ATP-BINDING PROTEIN POTA"/>
    <property type="match status" value="1"/>
</dbReference>
<keyword evidence="3" id="KW-0997">Cell inner membrane</keyword>
<dbReference type="Proteomes" id="UP000683585">
    <property type="component" value="Chromosome"/>
</dbReference>
<evidence type="ECO:0000256" key="6">
    <source>
        <dbReference type="ARBA" id="ARBA00022967"/>
    </source>
</evidence>
<dbReference type="InterPro" id="IPR017871">
    <property type="entry name" value="ABC_transporter-like_CS"/>
</dbReference>
<keyword evidence="2" id="KW-1003">Cell membrane</keyword>
<dbReference type="PANTHER" id="PTHR42781:SF1">
    <property type="entry name" value="THIAMINE IMPORT ATP-BINDING PROTEIN THIQ"/>
    <property type="match status" value="1"/>
</dbReference>
<dbReference type="PROSITE" id="PS50893">
    <property type="entry name" value="ABC_TRANSPORTER_2"/>
    <property type="match status" value="1"/>
</dbReference>
<dbReference type="Pfam" id="PF00005">
    <property type="entry name" value="ABC_tran"/>
    <property type="match status" value="1"/>
</dbReference>
<keyword evidence="6" id="KW-1278">Translocase</keyword>
<sequence length="240" mass="26485">MMITLDNINYVNEHQQMLCSLHICAKEQITILGPSGAGKSTLLALIAGFIITKQGTIFLDGINHTRTPPGKRPVSIMFQENNLFPHLNIEKNLGLGLSTTLNLNKIQKNRLNEIAEQIGILNCLHRLPSQISGGQRQRAALARCLLRDQPILLLDEPLSALDPVRRNEILQLLAQVCSQKNITLLMIVHNLDDAARISYRTLLVSDGRFVYDGSTQDLLGGKDPQSASLVGLVANNRNLI</sequence>
<dbReference type="NCBIfam" id="NF008039">
    <property type="entry name" value="PRK10771.1"/>
    <property type="match status" value="1"/>
</dbReference>
<dbReference type="GO" id="GO:0005524">
    <property type="term" value="F:ATP binding"/>
    <property type="evidence" value="ECO:0007669"/>
    <property type="project" value="UniProtKB-KW"/>
</dbReference>
<evidence type="ECO:0000256" key="3">
    <source>
        <dbReference type="ARBA" id="ARBA00022519"/>
    </source>
</evidence>
<keyword evidence="10" id="KW-1185">Reference proteome</keyword>
<dbReference type="InterPro" id="IPR050093">
    <property type="entry name" value="ABC_SmlMolc_Importer"/>
</dbReference>
<dbReference type="GO" id="GO:0042626">
    <property type="term" value="F:ATPase-coupled transmembrane transporter activity"/>
    <property type="evidence" value="ECO:0007669"/>
    <property type="project" value="InterPro"/>
</dbReference>
<dbReference type="NCBIfam" id="TIGR01277">
    <property type="entry name" value="thiQ"/>
    <property type="match status" value="1"/>
</dbReference>
<dbReference type="SMART" id="SM00382">
    <property type="entry name" value="AAA"/>
    <property type="match status" value="1"/>
</dbReference>
<evidence type="ECO:0000256" key="5">
    <source>
        <dbReference type="ARBA" id="ARBA00022840"/>
    </source>
</evidence>
<dbReference type="Gene3D" id="3.40.50.300">
    <property type="entry name" value="P-loop containing nucleotide triphosphate hydrolases"/>
    <property type="match status" value="1"/>
</dbReference>
<dbReference type="InterPro" id="IPR027417">
    <property type="entry name" value="P-loop_NTPase"/>
</dbReference>
<evidence type="ECO:0000256" key="7">
    <source>
        <dbReference type="ARBA" id="ARBA00023136"/>
    </source>
</evidence>
<gene>
    <name evidence="9" type="primary">thiQ</name>
    <name evidence="9" type="ORF">PROFFT_A_05190</name>
</gene>
<dbReference type="EC" id="3.6.3.-" evidence="9"/>
<dbReference type="EMBL" id="LR890047">
    <property type="protein sequence ID" value="CAD6511732.1"/>
    <property type="molecule type" value="Genomic_DNA"/>
</dbReference>
<keyword evidence="1" id="KW-0813">Transport</keyword>
<dbReference type="AlphaFoldDB" id="A0A8E4F0U9"/>
<feature type="domain" description="ABC transporter" evidence="8">
    <location>
        <begin position="3"/>
        <end position="231"/>
    </location>
</feature>
<organism evidence="9 10">
    <name type="scientific">Candidatus Profftia tarda</name>
    <dbReference type="NCBI Taxonomy" id="1177216"/>
    <lineage>
        <taxon>Bacteria</taxon>
        <taxon>Pseudomonadati</taxon>
        <taxon>Pseudomonadota</taxon>
        <taxon>Gammaproteobacteria</taxon>
        <taxon>Enterobacterales</taxon>
        <taxon>Enterobacteriaceae</taxon>
        <taxon>Candidatus Profftia</taxon>
    </lineage>
</organism>
<keyword evidence="5 9" id="KW-0067">ATP-binding</keyword>
<keyword evidence="4" id="KW-0547">Nucleotide-binding</keyword>
<dbReference type="GO" id="GO:0071934">
    <property type="term" value="P:thiamine transmembrane transport"/>
    <property type="evidence" value="ECO:0007669"/>
    <property type="project" value="InterPro"/>
</dbReference>
<dbReference type="SUPFAM" id="SSF52540">
    <property type="entry name" value="P-loop containing nucleoside triphosphate hydrolases"/>
    <property type="match status" value="1"/>
</dbReference>
<dbReference type="GO" id="GO:0016887">
    <property type="term" value="F:ATP hydrolysis activity"/>
    <property type="evidence" value="ECO:0007669"/>
    <property type="project" value="InterPro"/>
</dbReference>
<dbReference type="GO" id="GO:0016020">
    <property type="term" value="C:membrane"/>
    <property type="evidence" value="ECO:0007669"/>
    <property type="project" value="InterPro"/>
</dbReference>
<evidence type="ECO:0000256" key="1">
    <source>
        <dbReference type="ARBA" id="ARBA00022448"/>
    </source>
</evidence>
<keyword evidence="7" id="KW-0472">Membrane</keyword>
<name>A0A8E4F0U9_9ENTR</name>
<evidence type="ECO:0000313" key="9">
    <source>
        <dbReference type="EMBL" id="CAD6511732.1"/>
    </source>
</evidence>
<dbReference type="InterPro" id="IPR005968">
    <property type="entry name" value="Thiamine_ABC_ThiQ"/>
</dbReference>
<dbReference type="PROSITE" id="PS00211">
    <property type="entry name" value="ABC_TRANSPORTER_1"/>
    <property type="match status" value="1"/>
</dbReference>
<evidence type="ECO:0000259" key="8">
    <source>
        <dbReference type="PROSITE" id="PS50893"/>
    </source>
</evidence>
<evidence type="ECO:0000256" key="2">
    <source>
        <dbReference type="ARBA" id="ARBA00022475"/>
    </source>
</evidence>